<dbReference type="InterPro" id="IPR003838">
    <property type="entry name" value="ABC3_permease_C"/>
</dbReference>
<comment type="similarity">
    <text evidence="6">Belongs to the ABC-4 integral membrane protein family.</text>
</comment>
<comment type="subcellular location">
    <subcellularLocation>
        <location evidence="1">Cell membrane</location>
        <topology evidence="1">Multi-pass membrane protein</topology>
    </subcellularLocation>
</comment>
<dbReference type="Pfam" id="PF12704">
    <property type="entry name" value="MacB_PCD"/>
    <property type="match status" value="1"/>
</dbReference>
<dbReference type="GO" id="GO:0022857">
    <property type="term" value="F:transmembrane transporter activity"/>
    <property type="evidence" value="ECO:0007669"/>
    <property type="project" value="TreeGrafter"/>
</dbReference>
<evidence type="ECO:0000256" key="1">
    <source>
        <dbReference type="ARBA" id="ARBA00004651"/>
    </source>
</evidence>
<evidence type="ECO:0000313" key="12">
    <source>
        <dbReference type="Proteomes" id="UP000612349"/>
    </source>
</evidence>
<dbReference type="OrthoDB" id="9770036at2"/>
<reference evidence="11" key="1">
    <citation type="journal article" date="2014" name="Int. J. Syst. Evol. Microbiol.">
        <title>Complete genome sequence of Corynebacterium casei LMG S-19264T (=DSM 44701T), isolated from a smear-ripened cheese.</title>
        <authorList>
            <consortium name="US DOE Joint Genome Institute (JGI-PGF)"/>
            <person name="Walter F."/>
            <person name="Albersmeier A."/>
            <person name="Kalinowski J."/>
            <person name="Ruckert C."/>
        </authorList>
    </citation>
    <scope>NUCLEOTIDE SEQUENCE</scope>
    <source>
        <strain evidence="11">CGMCC 1.15360</strain>
    </source>
</reference>
<evidence type="ECO:0000259" key="10">
    <source>
        <dbReference type="Pfam" id="PF12704"/>
    </source>
</evidence>
<accession>A0A917DT03</accession>
<organism evidence="11 12">
    <name type="scientific">Croceicoccus mobilis</name>
    <dbReference type="NCBI Taxonomy" id="1703339"/>
    <lineage>
        <taxon>Bacteria</taxon>
        <taxon>Pseudomonadati</taxon>
        <taxon>Pseudomonadota</taxon>
        <taxon>Alphaproteobacteria</taxon>
        <taxon>Sphingomonadales</taxon>
        <taxon>Erythrobacteraceae</taxon>
        <taxon>Croceicoccus</taxon>
    </lineage>
</organism>
<evidence type="ECO:0000256" key="6">
    <source>
        <dbReference type="ARBA" id="ARBA00038076"/>
    </source>
</evidence>
<feature type="transmembrane region" description="Helical" evidence="8">
    <location>
        <begin position="354"/>
        <end position="382"/>
    </location>
</feature>
<dbReference type="Pfam" id="PF02687">
    <property type="entry name" value="FtsX"/>
    <property type="match status" value="1"/>
</dbReference>
<keyword evidence="12" id="KW-1185">Reference proteome</keyword>
<evidence type="ECO:0000256" key="7">
    <source>
        <dbReference type="SAM" id="MobiDB-lite"/>
    </source>
</evidence>
<dbReference type="InterPro" id="IPR025857">
    <property type="entry name" value="MacB_PCD"/>
</dbReference>
<reference evidence="11" key="2">
    <citation type="submission" date="2020-09" db="EMBL/GenBank/DDBJ databases">
        <authorList>
            <person name="Sun Q."/>
            <person name="Zhou Y."/>
        </authorList>
    </citation>
    <scope>NUCLEOTIDE SEQUENCE</scope>
    <source>
        <strain evidence="11">CGMCC 1.15360</strain>
    </source>
</reference>
<feature type="transmembrane region" description="Helical" evidence="8">
    <location>
        <begin position="403"/>
        <end position="428"/>
    </location>
</feature>
<protein>
    <recommendedName>
        <fullName evidence="13">Multidrug ABC transporter substrate-binding protein</fullName>
    </recommendedName>
</protein>
<sequence>MGTNLRMAMRALTQNKLQAVLTLLGMSVGVAMVVIVSGLGRGAQMRIESQIEAAGPTRITIKPGNLTPPGMSSKGQDTSFGGEAEGAVSIDPYSGKSDATLNEAVQRARARMETKTPTKFRNPATPLGAAEIAMLTSEIDDVTAVAGSVEGNASVDSDAGLRMRVVRVHGFAPAWPEMDGWKALEGEIPDAASIAAGTPEIVIGRSVSEKLWPGEGSPIGKHIPVGGTDLTVVGVIDAPEKTNAIIPTVYAPLDLAQTLLERDSFDQITVRTASVAVTSKAAEEITKKLRELHQLPDDTFDDFRVESQSISALPSMGTNPGLVRAVHSNTAELERANWEEMAKSLRQAGRTFTLLLAGAAAVSLAVGGVGVMNIMLVSVAARTREIGLRMALGARTNDVMIQFLVEAITLATLGGLIGLALGWVGLLVTEYGFHWATAVSPWMLLLAFALAAATGIVFGIAPARRAARLDPVVALKSE</sequence>
<dbReference type="PANTHER" id="PTHR30572:SF4">
    <property type="entry name" value="ABC TRANSPORTER PERMEASE YTRF"/>
    <property type="match status" value="1"/>
</dbReference>
<gene>
    <name evidence="11" type="ORF">GCM10010990_14190</name>
</gene>
<dbReference type="EMBL" id="BMIP01000002">
    <property type="protein sequence ID" value="GGD65876.1"/>
    <property type="molecule type" value="Genomic_DNA"/>
</dbReference>
<feature type="domain" description="MacB-like periplasmic core" evidence="10">
    <location>
        <begin position="20"/>
        <end position="287"/>
    </location>
</feature>
<keyword evidence="3 8" id="KW-0812">Transmembrane</keyword>
<dbReference type="GO" id="GO:0005886">
    <property type="term" value="C:plasma membrane"/>
    <property type="evidence" value="ECO:0007669"/>
    <property type="project" value="UniProtKB-SubCell"/>
</dbReference>
<keyword evidence="5 8" id="KW-0472">Membrane</keyword>
<comment type="caution">
    <text evidence="11">The sequence shown here is derived from an EMBL/GenBank/DDBJ whole genome shotgun (WGS) entry which is preliminary data.</text>
</comment>
<evidence type="ECO:0008006" key="13">
    <source>
        <dbReference type="Google" id="ProtNLM"/>
    </source>
</evidence>
<dbReference type="Proteomes" id="UP000612349">
    <property type="component" value="Unassembled WGS sequence"/>
</dbReference>
<evidence type="ECO:0000256" key="4">
    <source>
        <dbReference type="ARBA" id="ARBA00022989"/>
    </source>
</evidence>
<evidence type="ECO:0000256" key="8">
    <source>
        <dbReference type="SAM" id="Phobius"/>
    </source>
</evidence>
<feature type="region of interest" description="Disordered" evidence="7">
    <location>
        <begin position="63"/>
        <end position="82"/>
    </location>
</feature>
<name>A0A917DT03_9SPHN</name>
<keyword evidence="4 8" id="KW-1133">Transmembrane helix</keyword>
<evidence type="ECO:0000259" key="9">
    <source>
        <dbReference type="Pfam" id="PF02687"/>
    </source>
</evidence>
<dbReference type="RefSeq" id="WP_066775564.1">
    <property type="nucleotide sequence ID" value="NZ_BMIP01000002.1"/>
</dbReference>
<proteinExistence type="inferred from homology"/>
<dbReference type="AlphaFoldDB" id="A0A917DT03"/>
<evidence type="ECO:0000256" key="3">
    <source>
        <dbReference type="ARBA" id="ARBA00022692"/>
    </source>
</evidence>
<feature type="domain" description="ABC3 transporter permease C-terminal" evidence="9">
    <location>
        <begin position="359"/>
        <end position="471"/>
    </location>
</feature>
<keyword evidence="2" id="KW-1003">Cell membrane</keyword>
<feature type="transmembrane region" description="Helical" evidence="8">
    <location>
        <begin position="20"/>
        <end position="40"/>
    </location>
</feature>
<evidence type="ECO:0000256" key="2">
    <source>
        <dbReference type="ARBA" id="ARBA00022475"/>
    </source>
</evidence>
<dbReference type="InterPro" id="IPR050250">
    <property type="entry name" value="Macrolide_Exporter_MacB"/>
</dbReference>
<dbReference type="PANTHER" id="PTHR30572">
    <property type="entry name" value="MEMBRANE COMPONENT OF TRANSPORTER-RELATED"/>
    <property type="match status" value="1"/>
</dbReference>
<feature type="transmembrane region" description="Helical" evidence="8">
    <location>
        <begin position="440"/>
        <end position="461"/>
    </location>
</feature>
<evidence type="ECO:0000256" key="5">
    <source>
        <dbReference type="ARBA" id="ARBA00023136"/>
    </source>
</evidence>
<evidence type="ECO:0000313" key="11">
    <source>
        <dbReference type="EMBL" id="GGD65876.1"/>
    </source>
</evidence>